<name>A0A0C9ZVX6_9AGAM</name>
<evidence type="ECO:0000313" key="2">
    <source>
        <dbReference type="EMBL" id="KIK26377.1"/>
    </source>
</evidence>
<accession>A0A0C9ZVX6</accession>
<organism evidence="2 3">
    <name type="scientific">Pisolithus microcarpus 441</name>
    <dbReference type="NCBI Taxonomy" id="765257"/>
    <lineage>
        <taxon>Eukaryota</taxon>
        <taxon>Fungi</taxon>
        <taxon>Dikarya</taxon>
        <taxon>Basidiomycota</taxon>
        <taxon>Agaricomycotina</taxon>
        <taxon>Agaricomycetes</taxon>
        <taxon>Agaricomycetidae</taxon>
        <taxon>Boletales</taxon>
        <taxon>Sclerodermatineae</taxon>
        <taxon>Pisolithaceae</taxon>
        <taxon>Pisolithus</taxon>
    </lineage>
</organism>
<gene>
    <name evidence="2" type="ORF">PISMIDRAFT_9023</name>
</gene>
<keyword evidence="3" id="KW-1185">Reference proteome</keyword>
<reference evidence="3" key="2">
    <citation type="submission" date="2015-01" db="EMBL/GenBank/DDBJ databases">
        <title>Evolutionary Origins and Diversification of the Mycorrhizal Mutualists.</title>
        <authorList>
            <consortium name="DOE Joint Genome Institute"/>
            <consortium name="Mycorrhizal Genomics Consortium"/>
            <person name="Kohler A."/>
            <person name="Kuo A."/>
            <person name="Nagy L.G."/>
            <person name="Floudas D."/>
            <person name="Copeland A."/>
            <person name="Barry K.W."/>
            <person name="Cichocki N."/>
            <person name="Veneault-Fourrey C."/>
            <person name="LaButti K."/>
            <person name="Lindquist E.A."/>
            <person name="Lipzen A."/>
            <person name="Lundell T."/>
            <person name="Morin E."/>
            <person name="Murat C."/>
            <person name="Riley R."/>
            <person name="Ohm R."/>
            <person name="Sun H."/>
            <person name="Tunlid A."/>
            <person name="Henrissat B."/>
            <person name="Grigoriev I.V."/>
            <person name="Hibbett D.S."/>
            <person name="Martin F."/>
        </authorList>
    </citation>
    <scope>NUCLEOTIDE SEQUENCE [LARGE SCALE GENOMIC DNA]</scope>
    <source>
        <strain evidence="3">441</strain>
    </source>
</reference>
<dbReference type="AlphaFoldDB" id="A0A0C9ZVX6"/>
<proteinExistence type="predicted"/>
<dbReference type="STRING" id="765257.A0A0C9ZVX6"/>
<dbReference type="Proteomes" id="UP000054018">
    <property type="component" value="Unassembled WGS sequence"/>
</dbReference>
<feature type="compositionally biased region" description="Polar residues" evidence="1">
    <location>
        <begin position="10"/>
        <end position="20"/>
    </location>
</feature>
<evidence type="ECO:0000313" key="3">
    <source>
        <dbReference type="Proteomes" id="UP000054018"/>
    </source>
</evidence>
<feature type="region of interest" description="Disordered" evidence="1">
    <location>
        <begin position="1"/>
        <end position="22"/>
    </location>
</feature>
<reference evidence="2 3" key="1">
    <citation type="submission" date="2014-04" db="EMBL/GenBank/DDBJ databases">
        <authorList>
            <consortium name="DOE Joint Genome Institute"/>
            <person name="Kuo A."/>
            <person name="Kohler A."/>
            <person name="Costa M.D."/>
            <person name="Nagy L.G."/>
            <person name="Floudas D."/>
            <person name="Copeland A."/>
            <person name="Barry K.W."/>
            <person name="Cichocki N."/>
            <person name="Veneault-Fourrey C."/>
            <person name="LaButti K."/>
            <person name="Lindquist E.A."/>
            <person name="Lipzen A."/>
            <person name="Lundell T."/>
            <person name="Morin E."/>
            <person name="Murat C."/>
            <person name="Sun H."/>
            <person name="Tunlid A."/>
            <person name="Henrissat B."/>
            <person name="Grigoriev I.V."/>
            <person name="Hibbett D.S."/>
            <person name="Martin F."/>
            <person name="Nordberg H.P."/>
            <person name="Cantor M.N."/>
            <person name="Hua S.X."/>
        </authorList>
    </citation>
    <scope>NUCLEOTIDE SEQUENCE [LARGE SCALE GENOMIC DNA]</scope>
    <source>
        <strain evidence="2 3">441</strain>
    </source>
</reference>
<sequence length="180" mass="20073">MRFNKAGAGTAQQRSSSFKRLSQYKPSLCGAQRTSKAGYWTVGATEVIAYTVENRRIEREDEVEDGEGESLSLSDIPGLRRIFLIAHSVQNTRTAVAVAGLYASLQSHYIEEPAGPYSETDHRFTTTENESEGSLRKGNADIAELHEPEDIVRAQMPPSYARPNAYHFRNSYGDEDNPWA</sequence>
<protein>
    <submittedName>
        <fullName evidence="2">Uncharacterized protein</fullName>
    </submittedName>
</protein>
<dbReference type="HOGENOM" id="CLU_1496813_0_0_1"/>
<dbReference type="EMBL" id="KN833702">
    <property type="protein sequence ID" value="KIK26377.1"/>
    <property type="molecule type" value="Genomic_DNA"/>
</dbReference>
<dbReference type="OrthoDB" id="10579146at2759"/>
<evidence type="ECO:0000256" key="1">
    <source>
        <dbReference type="SAM" id="MobiDB-lite"/>
    </source>
</evidence>